<dbReference type="Gene3D" id="3.80.10.10">
    <property type="entry name" value="Ribonuclease Inhibitor"/>
    <property type="match status" value="1"/>
</dbReference>
<accession>A0A2J8AIQ5</accession>
<sequence>MSKAKRLQLHGRRNKARLEDGLLSVIPVLWPLLGAEDRRSLRACCCATRERADWLLDALSSKRSVPPSIYSPPATLLAAAWRRALTRGARPCKLELRLRGLQSSACEGFGLRVLAELGAASPPVILTDVSLLGVPLTAAVVRGIAAAAPRLSVLHLSGYDLSLCTGLRGSLPFSNGLSGAQGLLRHAAPHLKDLSLEGLGTWAVAPWLPLLLQQCSRLASLSLGVWAPSDALIEALPRLSQLTELSLDTFSDPVLPAVAQLRGLVKLDLKFCTLKPGSLQLLAGLTALKELDLETVVLPRSLDPAELLQPNTLPLPPLLESLTISGGIHPAALAALRLPESLTDLSVYGTLYDAVWQAAIRRLDLRFVELGAADVAALVRQLPALEALFLMCHAPPYTWPLLRRLARLRVLRLYPGMGSSVMHWKEFGNEQALRAALLTLCMEAAALERLELAPLSQGRDNVNTSAFAVRGRANCKAAVSWLEEALPRLCASPPKIVCDVWEDECSRWDAIAYC</sequence>
<name>A0A2J8AIQ5_9CHLO</name>
<evidence type="ECO:0000256" key="1">
    <source>
        <dbReference type="ARBA" id="ARBA00004430"/>
    </source>
</evidence>
<dbReference type="Proteomes" id="UP000236333">
    <property type="component" value="Unassembled WGS sequence"/>
</dbReference>
<protein>
    <submittedName>
        <fullName evidence="2">Uncharacterized protein</fullName>
    </submittedName>
</protein>
<comment type="caution">
    <text evidence="2">The sequence shown here is derived from an EMBL/GenBank/DDBJ whole genome shotgun (WGS) entry which is preliminary data.</text>
</comment>
<dbReference type="AlphaFoldDB" id="A0A2J8AIQ5"/>
<organism evidence="2 3">
    <name type="scientific">Tetrabaena socialis</name>
    <dbReference type="NCBI Taxonomy" id="47790"/>
    <lineage>
        <taxon>Eukaryota</taxon>
        <taxon>Viridiplantae</taxon>
        <taxon>Chlorophyta</taxon>
        <taxon>core chlorophytes</taxon>
        <taxon>Chlorophyceae</taxon>
        <taxon>CS clade</taxon>
        <taxon>Chlamydomonadales</taxon>
        <taxon>Tetrabaenaceae</taxon>
        <taxon>Tetrabaena</taxon>
    </lineage>
</organism>
<dbReference type="SUPFAM" id="SSF52047">
    <property type="entry name" value="RNI-like"/>
    <property type="match status" value="1"/>
</dbReference>
<dbReference type="GO" id="GO:0005930">
    <property type="term" value="C:axoneme"/>
    <property type="evidence" value="ECO:0007669"/>
    <property type="project" value="UniProtKB-SubCell"/>
</dbReference>
<reference evidence="2 3" key="1">
    <citation type="journal article" date="2017" name="Mol. Biol. Evol.">
        <title>The 4-celled Tetrabaena socialis nuclear genome reveals the essential components for genetic control of cell number at the origin of multicellularity in the volvocine lineage.</title>
        <authorList>
            <person name="Featherston J."/>
            <person name="Arakaki Y."/>
            <person name="Hanschen E.R."/>
            <person name="Ferris P.J."/>
            <person name="Michod R.E."/>
            <person name="Olson B.J.S.C."/>
            <person name="Nozaki H."/>
            <person name="Durand P.M."/>
        </authorList>
    </citation>
    <scope>NUCLEOTIDE SEQUENCE [LARGE SCALE GENOMIC DNA]</scope>
    <source>
        <strain evidence="2 3">NIES-571</strain>
    </source>
</reference>
<comment type="subcellular location">
    <subcellularLocation>
        <location evidence="1">Cytoplasm</location>
        <location evidence="1">Cytoskeleton</location>
        <location evidence="1">Cilium axoneme</location>
    </subcellularLocation>
</comment>
<evidence type="ECO:0000313" key="3">
    <source>
        <dbReference type="Proteomes" id="UP000236333"/>
    </source>
</evidence>
<proteinExistence type="predicted"/>
<dbReference type="EMBL" id="PGGS01000009">
    <property type="protein sequence ID" value="PNH12397.1"/>
    <property type="molecule type" value="Genomic_DNA"/>
</dbReference>
<dbReference type="InterPro" id="IPR032675">
    <property type="entry name" value="LRR_dom_sf"/>
</dbReference>
<evidence type="ECO:0000313" key="2">
    <source>
        <dbReference type="EMBL" id="PNH12397.1"/>
    </source>
</evidence>
<gene>
    <name evidence="2" type="ORF">TSOC_000703</name>
</gene>
<keyword evidence="3" id="KW-1185">Reference proteome</keyword>